<dbReference type="PANTHER" id="PTHR38591:SF1">
    <property type="entry name" value="BLL1000 PROTEIN"/>
    <property type="match status" value="1"/>
</dbReference>
<evidence type="ECO:0000259" key="1">
    <source>
        <dbReference type="Pfam" id="PF07143"/>
    </source>
</evidence>
<name>A0A427TQI0_9BACI</name>
<dbReference type="Gene3D" id="2.40.370.10">
    <property type="entry name" value="AttH-like domain"/>
    <property type="match status" value="2"/>
</dbReference>
<evidence type="ECO:0000313" key="2">
    <source>
        <dbReference type="EMBL" id="RSD26635.1"/>
    </source>
</evidence>
<sequence length="383" mass="43504">MTFLGSFSVPHSFTPAYLTKKQKVCAGMNEKGIKPISLPKDAGPHADANIEWWYFFAFLDGDRGGRYAVMASFFQVGELEIGKGHYIIHTLIDLKRKKRFNFSSIDSKVKLGMLAVYLPFYLLRNPLDTGMWRLYKDLLKGKIPSPHTKMKHARIQQDPAELIYGSHRLSFKGEDQSAFDVLLKEKHSEVELEFVPAKPVALIGGDGKPDDLYYYSATRNMVNGKITTDAGMENVSGQGWFDHQWGRDYSLIKGAGWNWFGLQLSDGRELLLNQMTPGKPMANIIGADGSVEFTRNIHFQKIKYWKSLKTNARYPVEWEIHVPEFDIELQVEADFPNQEMLIIGPIQAIWEGTCKVVGREKLSDGKIRPLTGRGFMELVGYVK</sequence>
<proteinExistence type="predicted"/>
<dbReference type="AlphaFoldDB" id="A0A427TQI0"/>
<dbReference type="InterPro" id="IPR023374">
    <property type="entry name" value="AttH-like_dom_sf"/>
</dbReference>
<accession>A0A427TQI0</accession>
<organism evidence="2 3">
    <name type="scientific">Mesobacillus subterraneus</name>
    <dbReference type="NCBI Taxonomy" id="285983"/>
    <lineage>
        <taxon>Bacteria</taxon>
        <taxon>Bacillati</taxon>
        <taxon>Bacillota</taxon>
        <taxon>Bacilli</taxon>
        <taxon>Bacillales</taxon>
        <taxon>Bacillaceae</taxon>
        <taxon>Mesobacillus</taxon>
    </lineage>
</organism>
<reference evidence="3" key="1">
    <citation type="submission" date="2018-12" db="EMBL/GenBank/DDBJ databases">
        <title>Bacillus chawlae sp. nov., Bacillus glennii sp. nov., and Bacillus saganii sp. nov. Isolated from the Vehicle Assembly Building at Kennedy Space Center where the Viking Spacecraft were Assembled.</title>
        <authorList>
            <person name="Seuylemezian A."/>
            <person name="Vaishampayan P."/>
        </authorList>
    </citation>
    <scope>NUCLEOTIDE SEQUENCE [LARGE SCALE GENOMIC DNA]</scope>
    <source>
        <strain evidence="3">DSM 13966</strain>
    </source>
</reference>
<dbReference type="Proteomes" id="UP000279911">
    <property type="component" value="Unassembled WGS sequence"/>
</dbReference>
<gene>
    <name evidence="2" type="ORF">EJA10_12185</name>
</gene>
<dbReference type="Pfam" id="PF17186">
    <property type="entry name" value="Lipocalin_9"/>
    <property type="match status" value="1"/>
</dbReference>
<feature type="domain" description="AttH" evidence="1">
    <location>
        <begin position="150"/>
        <end position="246"/>
    </location>
</feature>
<protein>
    <recommendedName>
        <fullName evidence="1">AttH domain-containing protein</fullName>
    </recommendedName>
</protein>
<dbReference type="SUPFAM" id="SSF159245">
    <property type="entry name" value="AttH-like"/>
    <property type="match status" value="1"/>
</dbReference>
<dbReference type="EMBL" id="RSFW01000014">
    <property type="protein sequence ID" value="RSD26635.1"/>
    <property type="molecule type" value="Genomic_DNA"/>
</dbReference>
<comment type="caution">
    <text evidence="2">The sequence shown here is derived from an EMBL/GenBank/DDBJ whole genome shotgun (WGS) entry which is preliminary data.</text>
</comment>
<dbReference type="PANTHER" id="PTHR38591">
    <property type="entry name" value="HYDROLASE"/>
    <property type="match status" value="1"/>
</dbReference>
<evidence type="ECO:0000313" key="3">
    <source>
        <dbReference type="Proteomes" id="UP000279911"/>
    </source>
</evidence>
<dbReference type="Pfam" id="PF07143">
    <property type="entry name" value="CrtC"/>
    <property type="match status" value="1"/>
</dbReference>
<dbReference type="InterPro" id="IPR010791">
    <property type="entry name" value="AttH_dom"/>
</dbReference>